<evidence type="ECO:0000256" key="4">
    <source>
        <dbReference type="PROSITE-ProRule" id="PRU00335"/>
    </source>
</evidence>
<dbReference type="InterPro" id="IPR001647">
    <property type="entry name" value="HTH_TetR"/>
</dbReference>
<dbReference type="Pfam" id="PF00440">
    <property type="entry name" value="TetR_N"/>
    <property type="match status" value="1"/>
</dbReference>
<protein>
    <submittedName>
        <fullName evidence="6">TetR family transcriptional regulator</fullName>
    </submittedName>
</protein>
<dbReference type="PRINTS" id="PR00455">
    <property type="entry name" value="HTHTETR"/>
</dbReference>
<dbReference type="Proteomes" id="UP001235064">
    <property type="component" value="Unassembled WGS sequence"/>
</dbReference>
<dbReference type="Gene3D" id="1.10.357.10">
    <property type="entry name" value="Tetracycline Repressor, domain 2"/>
    <property type="match status" value="1"/>
</dbReference>
<name>A0ABT7MXY8_9MICO</name>
<evidence type="ECO:0000256" key="1">
    <source>
        <dbReference type="ARBA" id="ARBA00023015"/>
    </source>
</evidence>
<dbReference type="InterPro" id="IPR041347">
    <property type="entry name" value="MftR_C"/>
</dbReference>
<keyword evidence="2 4" id="KW-0238">DNA-binding</keyword>
<organism evidence="6 7">
    <name type="scientific">Microbacterium candidum</name>
    <dbReference type="NCBI Taxonomy" id="3041922"/>
    <lineage>
        <taxon>Bacteria</taxon>
        <taxon>Bacillati</taxon>
        <taxon>Actinomycetota</taxon>
        <taxon>Actinomycetes</taxon>
        <taxon>Micrococcales</taxon>
        <taxon>Microbacteriaceae</taxon>
        <taxon>Microbacterium</taxon>
    </lineage>
</organism>
<dbReference type="SUPFAM" id="SSF46689">
    <property type="entry name" value="Homeodomain-like"/>
    <property type="match status" value="1"/>
</dbReference>
<sequence>MTTDAAGLRERKRLRTRRDLQTAAIRLMREQGYAETTVEQIADAAEVSPRTFFRYFPTKDAVLLTDLQDDAIAQMLATAPADLDIIDAYRAAVETAFLSLTDEQWETERERMRLVISTPELGVTAMLPRAMRPLTDAVAFVARRMSLPADDPRPQVYGAMLVAATAGAAVVLLQRFATEDVDREELFAAVDLGLQILREPFPTGLPASRE</sequence>
<keyword evidence="1" id="KW-0805">Transcription regulation</keyword>
<evidence type="ECO:0000313" key="6">
    <source>
        <dbReference type="EMBL" id="MDL9979292.1"/>
    </source>
</evidence>
<dbReference type="Pfam" id="PF17754">
    <property type="entry name" value="TetR_C_14"/>
    <property type="match status" value="1"/>
</dbReference>
<comment type="caution">
    <text evidence="6">The sequence shown here is derived from an EMBL/GenBank/DDBJ whole genome shotgun (WGS) entry which is preliminary data.</text>
</comment>
<dbReference type="Gene3D" id="1.10.10.60">
    <property type="entry name" value="Homeodomain-like"/>
    <property type="match status" value="1"/>
</dbReference>
<dbReference type="PROSITE" id="PS01081">
    <property type="entry name" value="HTH_TETR_1"/>
    <property type="match status" value="1"/>
</dbReference>
<gene>
    <name evidence="6" type="ORF">QSV35_08090</name>
</gene>
<keyword evidence="7" id="KW-1185">Reference proteome</keyword>
<dbReference type="EMBL" id="JASXSZ010000002">
    <property type="protein sequence ID" value="MDL9979292.1"/>
    <property type="molecule type" value="Genomic_DNA"/>
</dbReference>
<dbReference type="PANTHER" id="PTHR30055:SF238">
    <property type="entry name" value="MYCOFACTOCIN BIOSYNTHESIS TRANSCRIPTIONAL REGULATOR MFTR-RELATED"/>
    <property type="match status" value="1"/>
</dbReference>
<evidence type="ECO:0000313" key="7">
    <source>
        <dbReference type="Proteomes" id="UP001235064"/>
    </source>
</evidence>
<dbReference type="PANTHER" id="PTHR30055">
    <property type="entry name" value="HTH-TYPE TRANSCRIPTIONAL REGULATOR RUTR"/>
    <property type="match status" value="1"/>
</dbReference>
<proteinExistence type="predicted"/>
<dbReference type="PROSITE" id="PS50977">
    <property type="entry name" value="HTH_TETR_2"/>
    <property type="match status" value="1"/>
</dbReference>
<dbReference type="InterPro" id="IPR050109">
    <property type="entry name" value="HTH-type_TetR-like_transc_reg"/>
</dbReference>
<keyword evidence="3" id="KW-0804">Transcription</keyword>
<accession>A0ABT7MXY8</accession>
<evidence type="ECO:0000259" key="5">
    <source>
        <dbReference type="PROSITE" id="PS50977"/>
    </source>
</evidence>
<dbReference type="InterPro" id="IPR009057">
    <property type="entry name" value="Homeodomain-like_sf"/>
</dbReference>
<feature type="DNA-binding region" description="H-T-H motif" evidence="4">
    <location>
        <begin position="37"/>
        <end position="56"/>
    </location>
</feature>
<reference evidence="6 7" key="1">
    <citation type="submission" date="2023-06" db="EMBL/GenBank/DDBJ databases">
        <title>Microbacterium sp. nov., isolated from a waste landfill.</title>
        <authorList>
            <person name="Wen W."/>
        </authorList>
    </citation>
    <scope>NUCLEOTIDE SEQUENCE [LARGE SCALE GENOMIC DNA]</scope>
    <source>
        <strain evidence="6 7">ASV49</strain>
    </source>
</reference>
<dbReference type="InterPro" id="IPR023772">
    <property type="entry name" value="DNA-bd_HTH_TetR-type_CS"/>
</dbReference>
<dbReference type="RefSeq" id="WP_286288154.1">
    <property type="nucleotide sequence ID" value="NZ_JASXSZ010000002.1"/>
</dbReference>
<feature type="domain" description="HTH tetR-type" evidence="5">
    <location>
        <begin position="14"/>
        <end position="74"/>
    </location>
</feature>
<evidence type="ECO:0000256" key="3">
    <source>
        <dbReference type="ARBA" id="ARBA00023163"/>
    </source>
</evidence>
<evidence type="ECO:0000256" key="2">
    <source>
        <dbReference type="ARBA" id="ARBA00023125"/>
    </source>
</evidence>